<protein>
    <recommendedName>
        <fullName evidence="2">NACHT domain-containing protein</fullName>
    </recommendedName>
</protein>
<organism evidence="3 4">
    <name type="scientific">Stichopus japonicus</name>
    <name type="common">Sea cucumber</name>
    <dbReference type="NCBI Taxonomy" id="307972"/>
    <lineage>
        <taxon>Eukaryota</taxon>
        <taxon>Metazoa</taxon>
        <taxon>Echinodermata</taxon>
        <taxon>Eleutherozoa</taxon>
        <taxon>Echinozoa</taxon>
        <taxon>Holothuroidea</taxon>
        <taxon>Aspidochirotacea</taxon>
        <taxon>Aspidochirotida</taxon>
        <taxon>Stichopodidae</taxon>
        <taxon>Apostichopus</taxon>
    </lineage>
</organism>
<sequence>MYVGCTSHFTYGVVRARLVNRAVNSLGESNLEVRREHVLVCLKKNAKAYGLHCNENEYATLGQNFAIDCHVENGSNVYWYSEKTMFGSPLVKLENGEKVVLKPAEGNYDITGTGALLIKGVIEDRCGLYKILSVKDATYEEAFVRLELAIKPQQICLGLSLCDSCHCRSGANAYHNVSCSVLGARPLVNVSLVTGNKDLFNVTVRHNTDTDTFDTIAYMGVSMDTCGSKLSVRCTVVGSNMFGIKDSSMDLNSAPCTQTTDTHTDSTAKDEEVPVFLDGFILVIIVVVSVGIAVMMVVTVCFTVCKKVRNDNSKKEHQESDTELSAIEPLLTHSSPLSEEQMDKLMNYLQDRYQSMSYIKPVPWGEKVLIDELYTETICHVTDRNRPTETKTSNFLLDPTVSPEIKRALFIADIGHGKTTLRQYLACQWSKKELNEKKKEMLFILPMTGIDINAGIGEQLHNTLPEDMNISCEQLCDIILKRKCHLLLDRLDEISQQENTSSTHVVSPGDISIKRLLSESMLSQNQHFRLWVTSRKMDQSKCIYEQPYVKVEILGFNIDEIKTYVGKTLDYYKRIKPCETKTLHNNDLTDASRSKPKEQSTDETNGDLLEKAIYILNQNDLVTAFKDTPLLIVTCIHIIVSKLLQINGAIYELNINKMSSLVSSVITCLDRRFLEKPGNETMISELQPLRMKLAKASLNYYISGSIKNLDLNGARLQAHEIEMAQSIGYIKPIKALQNVDESKPDYNVFSHDYIQDFFIAEYIVSEDLDAFKNILLALKANKTEENIRISRILRFICGISKKMRDETLKHLWTNECWNTLADCIYESDNDEDPPNMETNEESVKPFTLQQKYPHASMKVVRLDERYHQNSFKLFIEKCLRSNVKFEAMSFGADCPLDFLLQLKLPEIEIIELNYINLEQKDGLLMKIVQWAKRNVIAKIRFLGCNVPVKVGAQYRDKETLTKIKRQDQNIQHKLFQAAETQHHATRHEFNLKHYEIVK</sequence>
<name>A0A2G8KUB3_STIJA</name>
<dbReference type="Proteomes" id="UP000230750">
    <property type="component" value="Unassembled WGS sequence"/>
</dbReference>
<keyword evidence="1" id="KW-1133">Transmembrane helix</keyword>
<dbReference type="EMBL" id="MRZV01000364">
    <property type="protein sequence ID" value="PIK51598.1"/>
    <property type="molecule type" value="Genomic_DNA"/>
</dbReference>
<evidence type="ECO:0000313" key="4">
    <source>
        <dbReference type="Proteomes" id="UP000230750"/>
    </source>
</evidence>
<dbReference type="PANTHER" id="PTHR46844">
    <property type="entry name" value="SLR5058 PROTEIN"/>
    <property type="match status" value="1"/>
</dbReference>
<dbReference type="InterPro" id="IPR027417">
    <property type="entry name" value="P-loop_NTPase"/>
</dbReference>
<feature type="domain" description="NACHT" evidence="2">
    <location>
        <begin position="415"/>
        <end position="568"/>
    </location>
</feature>
<comment type="caution">
    <text evidence="3">The sequence shown here is derived from an EMBL/GenBank/DDBJ whole genome shotgun (WGS) entry which is preliminary data.</text>
</comment>
<reference evidence="3 4" key="1">
    <citation type="journal article" date="2017" name="PLoS Biol.">
        <title>The sea cucumber genome provides insights into morphological evolution and visceral regeneration.</title>
        <authorList>
            <person name="Zhang X."/>
            <person name="Sun L."/>
            <person name="Yuan J."/>
            <person name="Sun Y."/>
            <person name="Gao Y."/>
            <person name="Zhang L."/>
            <person name="Li S."/>
            <person name="Dai H."/>
            <person name="Hamel J.F."/>
            <person name="Liu C."/>
            <person name="Yu Y."/>
            <person name="Liu S."/>
            <person name="Lin W."/>
            <person name="Guo K."/>
            <person name="Jin S."/>
            <person name="Xu P."/>
            <person name="Storey K.B."/>
            <person name="Huan P."/>
            <person name="Zhang T."/>
            <person name="Zhou Y."/>
            <person name="Zhang J."/>
            <person name="Lin C."/>
            <person name="Li X."/>
            <person name="Xing L."/>
            <person name="Huo D."/>
            <person name="Sun M."/>
            <person name="Wang L."/>
            <person name="Mercier A."/>
            <person name="Li F."/>
            <person name="Yang H."/>
            <person name="Xiang J."/>
        </authorList>
    </citation>
    <scope>NUCLEOTIDE SEQUENCE [LARGE SCALE GENOMIC DNA]</scope>
    <source>
        <strain evidence="3">Shaxun</strain>
        <tissue evidence="3">Muscle</tissue>
    </source>
</reference>
<dbReference type="Pfam" id="PF05729">
    <property type="entry name" value="NACHT"/>
    <property type="match status" value="1"/>
</dbReference>
<dbReference type="Gene3D" id="3.40.50.300">
    <property type="entry name" value="P-loop containing nucleotide triphosphate hydrolases"/>
    <property type="match status" value="1"/>
</dbReference>
<keyword evidence="1" id="KW-0812">Transmembrane</keyword>
<dbReference type="InterPro" id="IPR007111">
    <property type="entry name" value="NACHT_NTPase"/>
</dbReference>
<keyword evidence="1" id="KW-0472">Membrane</keyword>
<evidence type="ECO:0000259" key="2">
    <source>
        <dbReference type="Pfam" id="PF05729"/>
    </source>
</evidence>
<keyword evidence="4" id="KW-1185">Reference proteome</keyword>
<evidence type="ECO:0000313" key="3">
    <source>
        <dbReference type="EMBL" id="PIK51598.1"/>
    </source>
</evidence>
<gene>
    <name evidence="3" type="ORF">BSL78_11522</name>
</gene>
<accession>A0A2G8KUB3</accession>
<evidence type="ECO:0000256" key="1">
    <source>
        <dbReference type="SAM" id="Phobius"/>
    </source>
</evidence>
<proteinExistence type="predicted"/>
<feature type="transmembrane region" description="Helical" evidence="1">
    <location>
        <begin position="279"/>
        <end position="305"/>
    </location>
</feature>
<dbReference type="PANTHER" id="PTHR46844:SF1">
    <property type="entry name" value="SLR5058 PROTEIN"/>
    <property type="match status" value="1"/>
</dbReference>
<dbReference type="AlphaFoldDB" id="A0A2G8KUB3"/>